<reference evidence="2" key="1">
    <citation type="submission" date="2021-12" db="EMBL/GenBank/DDBJ databases">
        <authorList>
            <person name="Rodrigo-Torres L."/>
            <person name="Arahal R. D."/>
            <person name="Lucena T."/>
        </authorList>
    </citation>
    <scope>NUCLEOTIDE SEQUENCE</scope>
    <source>
        <strain evidence="2">CECT 8226</strain>
    </source>
</reference>
<dbReference type="InterPro" id="IPR000914">
    <property type="entry name" value="SBP_5_dom"/>
</dbReference>
<name>A0ABN8DGB2_9VIBR</name>
<dbReference type="Gene3D" id="3.10.105.10">
    <property type="entry name" value="Dipeptide-binding Protein, Domain 3"/>
    <property type="match status" value="1"/>
</dbReference>
<dbReference type="CDD" id="cd08493">
    <property type="entry name" value="PBP2_DppA_like"/>
    <property type="match status" value="1"/>
</dbReference>
<dbReference type="RefSeq" id="WP_237484223.1">
    <property type="nucleotide sequence ID" value="NZ_CAKLCM010000002.1"/>
</dbReference>
<dbReference type="PANTHER" id="PTHR30290:SF28">
    <property type="entry name" value="ABC TRANSPORTER PERIPLASMIC-BINDING PROTEIN SAPA-RELATED"/>
    <property type="match status" value="1"/>
</dbReference>
<accession>A0ABN8DGB2</accession>
<sequence>MKASHKLTLGLFSLLTLVGCGKEIDHTKIRQDGFVFCGQGRPSTFNPQLVDGGITVESIAPQLFDTLLTLDPITHQPRPNIAKHWTVNDSGTEYVFSLREGVEFQTTKWFTPTRSMNADDVVFSFDRIINKHNPFHHVGESIYPWFAAINFSALVSEVTAIDDLHVRFTLTKPDNSFISNISTAHAPILSAEYAQQLKQNGQRANIDQLPVGSGPFYLDEYQVSDLVRLKRHDHYWGGAASMKQVVFDISHRGAGALAKLLRQECDVLNSPLSSQIPIIDADESVVLQAKPAMNAAFVAINTQHQALADVRVRKALSLAINRDTIIEAVYFGSGTKADSLVPPDIVRYDTNASQLRYDRNYAMALLREAGYENNLVLDMAVPLEPRVYNPSPRKTAELIQANFSDIGVQLNLITDDRSKRVELANMDNIDLLLTGWVGNTGDPDNYLRPLLSCASKQKGLNLSSWCNPDFDTLLDLALEVANPRYRANLYNQAQEILSEEMPVLPLAHGKKYQAHSVNLGGFKTSPFNSQPFDQVTRLK</sequence>
<dbReference type="PANTHER" id="PTHR30290">
    <property type="entry name" value="PERIPLASMIC BINDING COMPONENT OF ABC TRANSPORTER"/>
    <property type="match status" value="1"/>
</dbReference>
<dbReference type="PROSITE" id="PS51257">
    <property type="entry name" value="PROKAR_LIPOPROTEIN"/>
    <property type="match status" value="1"/>
</dbReference>
<proteinExistence type="predicted"/>
<dbReference type="EMBL" id="CAKLCM010000002">
    <property type="protein sequence ID" value="CAH0525713.1"/>
    <property type="molecule type" value="Genomic_DNA"/>
</dbReference>
<evidence type="ECO:0000313" key="3">
    <source>
        <dbReference type="Proteomes" id="UP000838160"/>
    </source>
</evidence>
<protein>
    <submittedName>
        <fullName evidence="2">Peptide transport periplasmic protein SapA</fullName>
    </submittedName>
</protein>
<dbReference type="Pfam" id="PF00496">
    <property type="entry name" value="SBP_bac_5"/>
    <property type="match status" value="1"/>
</dbReference>
<organism evidence="2 3">
    <name type="scientific">Vibrio hippocampi</name>
    <dbReference type="NCBI Taxonomy" id="654686"/>
    <lineage>
        <taxon>Bacteria</taxon>
        <taxon>Pseudomonadati</taxon>
        <taxon>Pseudomonadota</taxon>
        <taxon>Gammaproteobacteria</taxon>
        <taxon>Vibrionales</taxon>
        <taxon>Vibrionaceae</taxon>
        <taxon>Vibrio</taxon>
    </lineage>
</organism>
<feature type="domain" description="Solute-binding protein family 5" evidence="1">
    <location>
        <begin position="77"/>
        <end position="456"/>
    </location>
</feature>
<dbReference type="PIRSF" id="PIRSF002741">
    <property type="entry name" value="MppA"/>
    <property type="match status" value="1"/>
</dbReference>
<evidence type="ECO:0000259" key="1">
    <source>
        <dbReference type="Pfam" id="PF00496"/>
    </source>
</evidence>
<evidence type="ECO:0000313" key="2">
    <source>
        <dbReference type="EMBL" id="CAH0525713.1"/>
    </source>
</evidence>
<dbReference type="Proteomes" id="UP000838160">
    <property type="component" value="Unassembled WGS sequence"/>
</dbReference>
<comment type="caution">
    <text evidence="2">The sequence shown here is derived from an EMBL/GenBank/DDBJ whole genome shotgun (WGS) entry which is preliminary data.</text>
</comment>
<dbReference type="InterPro" id="IPR039424">
    <property type="entry name" value="SBP_5"/>
</dbReference>
<dbReference type="InterPro" id="IPR030678">
    <property type="entry name" value="Peptide/Ni-bd"/>
</dbReference>
<dbReference type="Gene3D" id="3.40.190.10">
    <property type="entry name" value="Periplasmic binding protein-like II"/>
    <property type="match status" value="1"/>
</dbReference>
<dbReference type="Gene3D" id="3.90.76.10">
    <property type="entry name" value="Dipeptide-binding Protein, Domain 1"/>
    <property type="match status" value="1"/>
</dbReference>
<dbReference type="SUPFAM" id="SSF53850">
    <property type="entry name" value="Periplasmic binding protein-like II"/>
    <property type="match status" value="1"/>
</dbReference>
<keyword evidence="3" id="KW-1185">Reference proteome</keyword>
<gene>
    <name evidence="2" type="primary">sapA</name>
    <name evidence="2" type="ORF">VHP8226_01243</name>
</gene>